<dbReference type="KEGG" id="rub:GBA63_10440"/>
<dbReference type="Gene3D" id="3.10.450.50">
    <property type="match status" value="1"/>
</dbReference>
<dbReference type="GO" id="GO:0030638">
    <property type="term" value="P:polyketide metabolic process"/>
    <property type="evidence" value="ECO:0007669"/>
    <property type="project" value="InterPro"/>
</dbReference>
<evidence type="ECO:0000313" key="1">
    <source>
        <dbReference type="EMBL" id="QIN83021.1"/>
    </source>
</evidence>
<dbReference type="PANTHER" id="PTHR38436:SF1">
    <property type="entry name" value="ESTER CYCLASE"/>
    <property type="match status" value="1"/>
</dbReference>
<proteinExistence type="predicted"/>
<reference evidence="1 2" key="1">
    <citation type="submission" date="2019-10" db="EMBL/GenBank/DDBJ databases">
        <title>Rubrobacter sp nov SCSIO 52090 isolated from a deep-sea sediment in the South China Sea.</title>
        <authorList>
            <person name="Chen R.W."/>
        </authorList>
    </citation>
    <scope>NUCLEOTIDE SEQUENCE [LARGE SCALE GENOMIC DNA]</scope>
    <source>
        <strain evidence="1 2">SCSIO 52909</strain>
    </source>
</reference>
<dbReference type="Proteomes" id="UP000501452">
    <property type="component" value="Chromosome"/>
</dbReference>
<dbReference type="SUPFAM" id="SSF54427">
    <property type="entry name" value="NTF2-like"/>
    <property type="match status" value="1"/>
</dbReference>
<accession>A0A6G8Q966</accession>
<evidence type="ECO:0000313" key="2">
    <source>
        <dbReference type="Proteomes" id="UP000501452"/>
    </source>
</evidence>
<gene>
    <name evidence="1" type="ORF">GBA63_10440</name>
</gene>
<dbReference type="InterPro" id="IPR032710">
    <property type="entry name" value="NTF2-like_dom_sf"/>
</dbReference>
<organism evidence="1 2">
    <name type="scientific">Rubrobacter tropicus</name>
    <dbReference type="NCBI Taxonomy" id="2653851"/>
    <lineage>
        <taxon>Bacteria</taxon>
        <taxon>Bacillati</taxon>
        <taxon>Actinomycetota</taxon>
        <taxon>Rubrobacteria</taxon>
        <taxon>Rubrobacterales</taxon>
        <taxon>Rubrobacteraceae</taxon>
        <taxon>Rubrobacter</taxon>
    </lineage>
</organism>
<dbReference type="InterPro" id="IPR009959">
    <property type="entry name" value="Cyclase_SnoaL-like"/>
</dbReference>
<name>A0A6G8Q966_9ACTN</name>
<dbReference type="EMBL" id="CP045119">
    <property type="protein sequence ID" value="QIN83021.1"/>
    <property type="molecule type" value="Genomic_DNA"/>
</dbReference>
<keyword evidence="2" id="KW-1185">Reference proteome</keyword>
<dbReference type="Pfam" id="PF07366">
    <property type="entry name" value="SnoaL"/>
    <property type="match status" value="1"/>
</dbReference>
<dbReference type="AlphaFoldDB" id="A0A6G8Q966"/>
<sequence>MAEKENKIIARRFNEEVWDKGDEAALEELFAEDVVDHGAIPGQPSGREGHKYQLTLFRNAFPDLHVTTEDIFSEGDKVVSRWTARGTHQGELMGIAPTGNGVTIKGIDVLRIVEGRIVERWAQSNDLEMMQQLGVVPSPE</sequence>
<dbReference type="PANTHER" id="PTHR38436">
    <property type="entry name" value="POLYKETIDE CYCLASE SNOAL-LIKE DOMAIN"/>
    <property type="match status" value="1"/>
</dbReference>
<protein>
    <submittedName>
        <fullName evidence="1">Ester cyclase</fullName>
    </submittedName>
</protein>
<dbReference type="RefSeq" id="WP_228282540.1">
    <property type="nucleotide sequence ID" value="NZ_CP045119.1"/>
</dbReference>